<evidence type="ECO:0000256" key="8">
    <source>
        <dbReference type="SAM" id="Phobius"/>
    </source>
</evidence>
<evidence type="ECO:0000256" key="3">
    <source>
        <dbReference type="ARBA" id="ARBA00022692"/>
    </source>
</evidence>
<keyword evidence="3 8" id="KW-0812">Transmembrane</keyword>
<dbReference type="GO" id="GO:0140359">
    <property type="term" value="F:ABC-type transporter activity"/>
    <property type="evidence" value="ECO:0007669"/>
    <property type="project" value="InterPro"/>
</dbReference>
<dbReference type="InterPro" id="IPR017871">
    <property type="entry name" value="ABC_transporter-like_CS"/>
</dbReference>
<dbReference type="KEGG" id="maer:DAI18_17580"/>
<dbReference type="SUPFAM" id="SSF52540">
    <property type="entry name" value="P-loop containing nucleoside triphosphate hydrolases"/>
    <property type="match status" value="1"/>
</dbReference>
<organism evidence="11 12">
    <name type="scientific">Microvirgula aerodenitrificans</name>
    <dbReference type="NCBI Taxonomy" id="57480"/>
    <lineage>
        <taxon>Bacteria</taxon>
        <taxon>Pseudomonadati</taxon>
        <taxon>Pseudomonadota</taxon>
        <taxon>Betaproteobacteria</taxon>
        <taxon>Neisseriales</taxon>
        <taxon>Aquaspirillaceae</taxon>
        <taxon>Microvirgula</taxon>
    </lineage>
</organism>
<dbReference type="GO" id="GO:0005524">
    <property type="term" value="F:ATP binding"/>
    <property type="evidence" value="ECO:0007669"/>
    <property type="project" value="UniProtKB-KW"/>
</dbReference>
<dbReference type="SMART" id="SM00382">
    <property type="entry name" value="AAA"/>
    <property type="match status" value="1"/>
</dbReference>
<dbReference type="InterPro" id="IPR027417">
    <property type="entry name" value="P-loop_NTPase"/>
</dbReference>
<gene>
    <name evidence="11" type="ORF">DAI18_17580</name>
</gene>
<sequence>MTVLSRLRLLPGDCRRALREAAVWASLAALLDAACGVLLVPLIEAWFASGVLPWRWVIALLGLTLVQSLVQYLALRRGFFAGGALAAGLVRSLVARLPHLAPPALRRIAPAEGLLRGPVMQSMGIPAHLLGPLIAAVLTPLGVVLGLGLIAPVIALGLLLAGGLLFVLLRWSGRHTLTAENARQAAERDAARELQTFAERQPLLRAAERESVALQDQEAALRRLHETTRTLLRRSLPAGLGFALAVQAVFALGLLGGAWAVGRQWLDGASVVAILVLLVRFIEPLAQLTHLDQALRGAWQSLDTLMRVFALPPLDCPEPGERPLDAGLVAEGLGIRLDDGRTLLEDIALTLAPGSLTVIAGPSGAGKSSLLALLGRVHDPDTGRVLLGRADIRQLSASTLAASRNLVFQACGLFHGSVAWNLRMARPDADLSALREAAEAAGLLEEIERWPQGWETAVGPGGGLLSGGQRQRLCLARGFLSPAPLLLLDEPTASLDGASEAQVLRSLLALRGRRTLVVVTHRPALARLADQVLVLEAGRLRLNGRHDELSARDRWYAGFAAGAGPRQEEKSSAMTADR</sequence>
<evidence type="ECO:0000256" key="7">
    <source>
        <dbReference type="ARBA" id="ARBA00023136"/>
    </source>
</evidence>
<dbReference type="PROSITE" id="PS00211">
    <property type="entry name" value="ABC_TRANSPORTER_1"/>
    <property type="match status" value="1"/>
</dbReference>
<keyword evidence="12" id="KW-1185">Reference proteome</keyword>
<dbReference type="OrthoDB" id="9806127at2"/>
<dbReference type="InterPro" id="IPR003439">
    <property type="entry name" value="ABC_transporter-like_ATP-bd"/>
</dbReference>
<name>A0A2S0PFL5_9NEIS</name>
<feature type="domain" description="ABC transporter" evidence="9">
    <location>
        <begin position="328"/>
        <end position="562"/>
    </location>
</feature>
<evidence type="ECO:0000256" key="2">
    <source>
        <dbReference type="ARBA" id="ARBA00022475"/>
    </source>
</evidence>
<dbReference type="PANTHER" id="PTHR24221:SF654">
    <property type="entry name" value="ATP-BINDING CASSETTE SUB-FAMILY B MEMBER 6"/>
    <property type="match status" value="1"/>
</dbReference>
<dbReference type="GO" id="GO:0034040">
    <property type="term" value="F:ATPase-coupled lipid transmembrane transporter activity"/>
    <property type="evidence" value="ECO:0007669"/>
    <property type="project" value="TreeGrafter"/>
</dbReference>
<dbReference type="PROSITE" id="PS50929">
    <property type="entry name" value="ABC_TM1F"/>
    <property type="match status" value="1"/>
</dbReference>
<evidence type="ECO:0000259" key="9">
    <source>
        <dbReference type="PROSITE" id="PS50893"/>
    </source>
</evidence>
<evidence type="ECO:0000256" key="6">
    <source>
        <dbReference type="ARBA" id="ARBA00022989"/>
    </source>
</evidence>
<accession>A0A2S0PFL5</accession>
<reference evidence="11 12" key="1">
    <citation type="submission" date="2018-04" db="EMBL/GenBank/DDBJ databases">
        <title>Denitrifier Microvirgula.</title>
        <authorList>
            <person name="Anderson E."/>
            <person name="Jang J."/>
            <person name="Ishii S."/>
        </authorList>
    </citation>
    <scope>NUCLEOTIDE SEQUENCE [LARGE SCALE GENOMIC DNA]</scope>
    <source>
        <strain evidence="11 12">BE2.4</strain>
    </source>
</reference>
<evidence type="ECO:0000313" key="12">
    <source>
        <dbReference type="Proteomes" id="UP000244173"/>
    </source>
</evidence>
<feature type="transmembrane region" description="Helical" evidence="8">
    <location>
        <begin position="21"/>
        <end position="48"/>
    </location>
</feature>
<keyword evidence="4" id="KW-0547">Nucleotide-binding</keyword>
<evidence type="ECO:0000256" key="4">
    <source>
        <dbReference type="ARBA" id="ARBA00022741"/>
    </source>
</evidence>
<feature type="transmembrane region" description="Helical" evidence="8">
    <location>
        <begin position="149"/>
        <end position="169"/>
    </location>
</feature>
<feature type="transmembrane region" description="Helical" evidence="8">
    <location>
        <begin position="238"/>
        <end position="259"/>
    </location>
</feature>
<dbReference type="PANTHER" id="PTHR24221">
    <property type="entry name" value="ATP-BINDING CASSETTE SUB-FAMILY B"/>
    <property type="match status" value="1"/>
</dbReference>
<keyword evidence="5 11" id="KW-0067">ATP-binding</keyword>
<keyword evidence="6 8" id="KW-1133">Transmembrane helix</keyword>
<evidence type="ECO:0000256" key="5">
    <source>
        <dbReference type="ARBA" id="ARBA00022840"/>
    </source>
</evidence>
<dbReference type="GO" id="GO:0005886">
    <property type="term" value="C:plasma membrane"/>
    <property type="evidence" value="ECO:0007669"/>
    <property type="project" value="UniProtKB-SubCell"/>
</dbReference>
<evidence type="ECO:0000313" key="11">
    <source>
        <dbReference type="EMBL" id="AVY96166.1"/>
    </source>
</evidence>
<dbReference type="GO" id="GO:0016887">
    <property type="term" value="F:ATP hydrolysis activity"/>
    <property type="evidence" value="ECO:0007669"/>
    <property type="project" value="InterPro"/>
</dbReference>
<dbReference type="Pfam" id="PF00005">
    <property type="entry name" value="ABC_tran"/>
    <property type="match status" value="1"/>
</dbReference>
<dbReference type="Gene3D" id="1.20.1560.10">
    <property type="entry name" value="ABC transporter type 1, transmembrane domain"/>
    <property type="match status" value="1"/>
</dbReference>
<keyword evidence="2" id="KW-1003">Cell membrane</keyword>
<dbReference type="InterPro" id="IPR036640">
    <property type="entry name" value="ABC1_TM_sf"/>
</dbReference>
<dbReference type="InterPro" id="IPR003593">
    <property type="entry name" value="AAA+_ATPase"/>
</dbReference>
<protein>
    <submittedName>
        <fullName evidence="11">ABC transporter ATP-binding protein</fullName>
    </submittedName>
</protein>
<feature type="transmembrane region" description="Helical" evidence="8">
    <location>
        <begin position="54"/>
        <end position="75"/>
    </location>
</feature>
<dbReference type="Proteomes" id="UP000244173">
    <property type="component" value="Chromosome"/>
</dbReference>
<dbReference type="InterPro" id="IPR011527">
    <property type="entry name" value="ABC1_TM_dom"/>
</dbReference>
<evidence type="ECO:0000259" key="10">
    <source>
        <dbReference type="PROSITE" id="PS50929"/>
    </source>
</evidence>
<comment type="subcellular location">
    <subcellularLocation>
        <location evidence="1">Cell membrane</location>
        <topology evidence="1">Multi-pass membrane protein</topology>
    </subcellularLocation>
</comment>
<feature type="domain" description="ABC transmembrane type-1" evidence="10">
    <location>
        <begin position="21"/>
        <end position="291"/>
    </location>
</feature>
<dbReference type="EMBL" id="CP028519">
    <property type="protein sequence ID" value="AVY96166.1"/>
    <property type="molecule type" value="Genomic_DNA"/>
</dbReference>
<dbReference type="STRING" id="1122240.GCA_000620105_01863"/>
<dbReference type="PROSITE" id="PS50893">
    <property type="entry name" value="ABC_TRANSPORTER_2"/>
    <property type="match status" value="1"/>
</dbReference>
<keyword evidence="7 8" id="KW-0472">Membrane</keyword>
<dbReference type="AlphaFoldDB" id="A0A2S0PFL5"/>
<dbReference type="SUPFAM" id="SSF90123">
    <property type="entry name" value="ABC transporter transmembrane region"/>
    <property type="match status" value="1"/>
</dbReference>
<dbReference type="Gene3D" id="3.40.50.300">
    <property type="entry name" value="P-loop containing nucleotide triphosphate hydrolases"/>
    <property type="match status" value="1"/>
</dbReference>
<dbReference type="InterPro" id="IPR039421">
    <property type="entry name" value="Type_1_exporter"/>
</dbReference>
<feature type="transmembrane region" description="Helical" evidence="8">
    <location>
        <begin position="125"/>
        <end position="143"/>
    </location>
</feature>
<evidence type="ECO:0000256" key="1">
    <source>
        <dbReference type="ARBA" id="ARBA00004651"/>
    </source>
</evidence>
<proteinExistence type="predicted"/>